<organism evidence="3 4">
    <name type="scientific">Rhodopirellula europaea 6C</name>
    <dbReference type="NCBI Taxonomy" id="1263867"/>
    <lineage>
        <taxon>Bacteria</taxon>
        <taxon>Pseudomonadati</taxon>
        <taxon>Planctomycetota</taxon>
        <taxon>Planctomycetia</taxon>
        <taxon>Pirellulales</taxon>
        <taxon>Pirellulaceae</taxon>
        <taxon>Rhodopirellula</taxon>
    </lineage>
</organism>
<reference evidence="3" key="1">
    <citation type="submission" date="2012-11" db="EMBL/GenBank/DDBJ databases">
        <title>Permanent draft genomes of Rhodopirellula europaea strain SH398 and 6C.</title>
        <authorList>
            <person name="Richter M."/>
            <person name="Richter-Heitmann T."/>
            <person name="Frank C."/>
            <person name="Harder J."/>
            <person name="Glockner F.O."/>
        </authorList>
    </citation>
    <scope>NUCLEOTIDE SEQUENCE</scope>
    <source>
        <strain evidence="3">6C</strain>
    </source>
</reference>
<evidence type="ECO:0000313" key="4">
    <source>
        <dbReference type="Proteomes" id="UP000011529"/>
    </source>
</evidence>
<reference evidence="3" key="2">
    <citation type="journal article" date="2013" name="Mar. Genomics">
        <title>Expression of sulfatases in Rhodopirellula baltica and the diversity of sulfatases in the genus Rhodopirellula.</title>
        <authorList>
            <person name="Wegner C.E."/>
            <person name="Richter-Heitmann T."/>
            <person name="Klindworth A."/>
            <person name="Klockow C."/>
            <person name="Richter M."/>
            <person name="Achstetter T."/>
            <person name="Glockner F.O."/>
            <person name="Harder J."/>
        </authorList>
    </citation>
    <scope>NUCLEOTIDE SEQUENCE [LARGE SCALE GENOMIC DNA]</scope>
    <source>
        <strain evidence="3">6C</strain>
    </source>
</reference>
<dbReference type="EMBL" id="ANMO01000120">
    <property type="protein sequence ID" value="EMB16427.1"/>
    <property type="molecule type" value="Genomic_DNA"/>
</dbReference>
<dbReference type="AlphaFoldDB" id="M2AUP7"/>
<feature type="compositionally biased region" description="Polar residues" evidence="1">
    <location>
        <begin position="134"/>
        <end position="155"/>
    </location>
</feature>
<keyword evidence="2" id="KW-0732">Signal</keyword>
<gene>
    <name evidence="3" type="ORF">RE6C_02792</name>
</gene>
<feature type="signal peptide" evidence="2">
    <location>
        <begin position="1"/>
        <end position="28"/>
    </location>
</feature>
<evidence type="ECO:0000256" key="2">
    <source>
        <dbReference type="SAM" id="SignalP"/>
    </source>
</evidence>
<proteinExistence type="predicted"/>
<dbReference type="RefSeq" id="WP_008657250.1">
    <property type="nucleotide sequence ID" value="NZ_ANMO01000120.1"/>
</dbReference>
<sequence>MMMPRRFNPTMFLSLIILLVSITSVVQAQFHDSPALYGDYRPPHSHHVDPNHYPHHFHSHSQWDHGFLIDEPAVIRRSIEPIGNNYAFQKSLACEHAATDATFGGCPNAMRCPHDARNFASLHEPPLGYVHAHGSTSPATRHPQWQTPLRSTVPNANAVDNHYHDDHNHSGHDHGSHEHDGHSHTGDAATHLPSDRDPITSPSLSDAANAPSTIRSPSIWSTGPRQPGTSDKETQIAEPPIVMDDPPPRI</sequence>
<comment type="caution">
    <text evidence="3">The sequence shown here is derived from an EMBL/GenBank/DDBJ whole genome shotgun (WGS) entry which is preliminary data.</text>
</comment>
<dbReference type="Proteomes" id="UP000011529">
    <property type="component" value="Unassembled WGS sequence"/>
</dbReference>
<feature type="compositionally biased region" description="Polar residues" evidence="1">
    <location>
        <begin position="200"/>
        <end position="229"/>
    </location>
</feature>
<protein>
    <submittedName>
        <fullName evidence="3">Secreted protein</fullName>
    </submittedName>
</protein>
<feature type="region of interest" description="Disordered" evidence="1">
    <location>
        <begin position="130"/>
        <end position="250"/>
    </location>
</feature>
<keyword evidence="4" id="KW-1185">Reference proteome</keyword>
<feature type="compositionally biased region" description="Basic and acidic residues" evidence="1">
    <location>
        <begin position="161"/>
        <end position="185"/>
    </location>
</feature>
<feature type="chain" id="PRO_5004021092" evidence="2">
    <location>
        <begin position="29"/>
        <end position="250"/>
    </location>
</feature>
<accession>M2AUP7</accession>
<evidence type="ECO:0000313" key="3">
    <source>
        <dbReference type="EMBL" id="EMB16427.1"/>
    </source>
</evidence>
<name>M2AUP7_9BACT</name>
<evidence type="ECO:0000256" key="1">
    <source>
        <dbReference type="SAM" id="MobiDB-lite"/>
    </source>
</evidence>